<gene>
    <name evidence="1" type="ORF">Gohar_027586</name>
</gene>
<dbReference type="PANTHER" id="PTHR24128">
    <property type="entry name" value="HOMEOBOX PROTEIN WARIAI"/>
    <property type="match status" value="1"/>
</dbReference>
<name>A0A7J9HV83_9ROSI</name>
<dbReference type="EMBL" id="JABFAD010000011">
    <property type="protein sequence ID" value="MBA0813762.1"/>
    <property type="molecule type" value="Genomic_DNA"/>
</dbReference>
<dbReference type="Proteomes" id="UP000593560">
    <property type="component" value="Unassembled WGS sequence"/>
</dbReference>
<sequence>MMEMITLKSTFARKLNQAGFSPMHLALQNDRTQTVLLLLRFDEGLVCVKGREYLTPLHHVVQIGNVDLLIKLLKVCPEAIEDVTV</sequence>
<dbReference type="PANTHER" id="PTHR24128:SF60">
    <property type="entry name" value="ALPHA-LATROTOXIN-LHE1A-LIKE"/>
    <property type="match status" value="1"/>
</dbReference>
<comment type="caution">
    <text evidence="1">The sequence shown here is derived from an EMBL/GenBank/DDBJ whole genome shotgun (WGS) entry which is preliminary data.</text>
</comment>
<proteinExistence type="predicted"/>
<protein>
    <submittedName>
        <fullName evidence="1">Uncharacterized protein</fullName>
    </submittedName>
</protein>
<dbReference type="OrthoDB" id="674805at2759"/>
<dbReference type="Gene3D" id="1.25.40.20">
    <property type="entry name" value="Ankyrin repeat-containing domain"/>
    <property type="match status" value="1"/>
</dbReference>
<reference evidence="1 2" key="1">
    <citation type="journal article" date="2019" name="Genome Biol. Evol.">
        <title>Insights into the evolution of the New World diploid cottons (Gossypium, subgenus Houzingenia) based on genome sequencing.</title>
        <authorList>
            <person name="Grover C.E."/>
            <person name="Arick M.A. 2nd"/>
            <person name="Thrash A."/>
            <person name="Conover J.L."/>
            <person name="Sanders W.S."/>
            <person name="Peterson D.G."/>
            <person name="Frelichowski J.E."/>
            <person name="Scheffler J.A."/>
            <person name="Scheffler B.E."/>
            <person name="Wendel J.F."/>
        </authorList>
    </citation>
    <scope>NUCLEOTIDE SEQUENCE [LARGE SCALE GENOMIC DNA]</scope>
    <source>
        <strain evidence="1">0</strain>
        <tissue evidence="1">Leaf</tissue>
    </source>
</reference>
<organism evidence="1 2">
    <name type="scientific">Gossypium harknessii</name>
    <dbReference type="NCBI Taxonomy" id="34285"/>
    <lineage>
        <taxon>Eukaryota</taxon>
        <taxon>Viridiplantae</taxon>
        <taxon>Streptophyta</taxon>
        <taxon>Embryophyta</taxon>
        <taxon>Tracheophyta</taxon>
        <taxon>Spermatophyta</taxon>
        <taxon>Magnoliopsida</taxon>
        <taxon>eudicotyledons</taxon>
        <taxon>Gunneridae</taxon>
        <taxon>Pentapetalae</taxon>
        <taxon>rosids</taxon>
        <taxon>malvids</taxon>
        <taxon>Malvales</taxon>
        <taxon>Malvaceae</taxon>
        <taxon>Malvoideae</taxon>
        <taxon>Gossypium</taxon>
    </lineage>
</organism>
<evidence type="ECO:0000313" key="2">
    <source>
        <dbReference type="Proteomes" id="UP000593560"/>
    </source>
</evidence>
<dbReference type="AlphaFoldDB" id="A0A7J9HV83"/>
<dbReference type="InterPro" id="IPR036770">
    <property type="entry name" value="Ankyrin_rpt-contain_sf"/>
</dbReference>
<dbReference type="SUPFAM" id="SSF48403">
    <property type="entry name" value="Ankyrin repeat"/>
    <property type="match status" value="1"/>
</dbReference>
<evidence type="ECO:0000313" key="1">
    <source>
        <dbReference type="EMBL" id="MBA0813762.1"/>
    </source>
</evidence>
<accession>A0A7J9HV83</accession>
<keyword evidence="2" id="KW-1185">Reference proteome</keyword>